<evidence type="ECO:0000256" key="10">
    <source>
        <dbReference type="ARBA" id="ARBA00023136"/>
    </source>
</evidence>
<dbReference type="InterPro" id="IPR036640">
    <property type="entry name" value="ABC1_TM_sf"/>
</dbReference>
<keyword evidence="10" id="KW-0472">Membrane</keyword>
<dbReference type="Proteomes" id="UP000681722">
    <property type="component" value="Unassembled WGS sequence"/>
</dbReference>
<evidence type="ECO:0000256" key="8">
    <source>
        <dbReference type="ARBA" id="ARBA00022967"/>
    </source>
</evidence>
<dbReference type="SMART" id="SM00382">
    <property type="entry name" value="AAA"/>
    <property type="match status" value="1"/>
</dbReference>
<dbReference type="GO" id="GO:0016020">
    <property type="term" value="C:membrane"/>
    <property type="evidence" value="ECO:0007669"/>
    <property type="project" value="UniProtKB-SubCell"/>
</dbReference>
<comment type="caution">
    <text evidence="14">The sequence shown here is derived from an EMBL/GenBank/DDBJ whole genome shotgun (WGS) entry which is preliminary data.</text>
</comment>
<keyword evidence="16" id="KW-1185">Reference proteome</keyword>
<protein>
    <recommendedName>
        <fullName evidence="17">ABC transporter domain-containing protein</fullName>
    </recommendedName>
</protein>
<dbReference type="PROSITE" id="PS00211">
    <property type="entry name" value="ABC_TRANSPORTER_1"/>
    <property type="match status" value="1"/>
</dbReference>
<name>A0A814TCA4_9BILA</name>
<keyword evidence="8" id="KW-1278">Translocase</keyword>
<comment type="similarity">
    <text evidence="2">Belongs to the ABC transporter superfamily. ABCB family. Multidrug resistance exporter (TC 3.A.1.201) subfamily.</text>
</comment>
<comment type="subcellular location">
    <subcellularLocation>
        <location evidence="1">Membrane</location>
        <topology evidence="1">Multi-pass membrane protein</topology>
    </subcellularLocation>
</comment>
<evidence type="ECO:0000259" key="12">
    <source>
        <dbReference type="PROSITE" id="PS50893"/>
    </source>
</evidence>
<dbReference type="GO" id="GO:0140359">
    <property type="term" value="F:ABC-type transporter activity"/>
    <property type="evidence" value="ECO:0007669"/>
    <property type="project" value="InterPro"/>
</dbReference>
<dbReference type="GO" id="GO:0016887">
    <property type="term" value="F:ATP hydrolysis activity"/>
    <property type="evidence" value="ECO:0007669"/>
    <property type="project" value="InterPro"/>
</dbReference>
<feature type="domain" description="ABC transmembrane type-1" evidence="13">
    <location>
        <begin position="172"/>
        <end position="227"/>
    </location>
</feature>
<keyword evidence="4" id="KW-0812">Transmembrane</keyword>
<dbReference type="OrthoDB" id="6500128at2759"/>
<evidence type="ECO:0000256" key="1">
    <source>
        <dbReference type="ARBA" id="ARBA00004141"/>
    </source>
</evidence>
<keyword evidence="11" id="KW-0325">Glycoprotein</keyword>
<dbReference type="EMBL" id="CAJOBC010007154">
    <property type="protein sequence ID" value="CAF3923001.1"/>
    <property type="molecule type" value="Genomic_DNA"/>
</dbReference>
<dbReference type="Proteomes" id="UP000663829">
    <property type="component" value="Unassembled WGS sequence"/>
</dbReference>
<keyword evidence="7" id="KW-0067">ATP-binding</keyword>
<evidence type="ECO:0000256" key="4">
    <source>
        <dbReference type="ARBA" id="ARBA00022692"/>
    </source>
</evidence>
<evidence type="ECO:0000256" key="5">
    <source>
        <dbReference type="ARBA" id="ARBA00022737"/>
    </source>
</evidence>
<dbReference type="PANTHER" id="PTHR24221">
    <property type="entry name" value="ATP-BINDING CASSETTE SUB-FAMILY B"/>
    <property type="match status" value="1"/>
</dbReference>
<dbReference type="PANTHER" id="PTHR24221:SF636">
    <property type="entry name" value="BILE SALT EXPORT PUMP"/>
    <property type="match status" value="1"/>
</dbReference>
<evidence type="ECO:0000256" key="7">
    <source>
        <dbReference type="ARBA" id="ARBA00022840"/>
    </source>
</evidence>
<dbReference type="PROSITE" id="PS50893">
    <property type="entry name" value="ABC_TRANSPORTER_2"/>
    <property type="match status" value="1"/>
</dbReference>
<keyword evidence="5" id="KW-0677">Repeat</keyword>
<dbReference type="InterPro" id="IPR011527">
    <property type="entry name" value="ABC1_TM_dom"/>
</dbReference>
<dbReference type="InterPro" id="IPR003439">
    <property type="entry name" value="ABC_transporter-like_ATP-bd"/>
</dbReference>
<keyword evidence="6" id="KW-0547">Nucleotide-binding</keyword>
<dbReference type="GO" id="GO:0005524">
    <property type="term" value="F:ATP binding"/>
    <property type="evidence" value="ECO:0007669"/>
    <property type="project" value="UniProtKB-KW"/>
</dbReference>
<dbReference type="Pfam" id="PF00005">
    <property type="entry name" value="ABC_tran"/>
    <property type="match status" value="2"/>
</dbReference>
<feature type="domain" description="ABC transporter" evidence="12">
    <location>
        <begin position="170"/>
        <end position="430"/>
    </location>
</feature>
<dbReference type="Gene3D" id="3.40.50.300">
    <property type="entry name" value="P-loop containing nucleotide triphosphate hydrolases"/>
    <property type="match status" value="2"/>
</dbReference>
<organism evidence="14 16">
    <name type="scientific">Didymodactylos carnosus</name>
    <dbReference type="NCBI Taxonomy" id="1234261"/>
    <lineage>
        <taxon>Eukaryota</taxon>
        <taxon>Metazoa</taxon>
        <taxon>Spiralia</taxon>
        <taxon>Gnathifera</taxon>
        <taxon>Rotifera</taxon>
        <taxon>Eurotatoria</taxon>
        <taxon>Bdelloidea</taxon>
        <taxon>Philodinida</taxon>
        <taxon>Philodinidae</taxon>
        <taxon>Didymodactylos</taxon>
    </lineage>
</organism>
<evidence type="ECO:0000256" key="2">
    <source>
        <dbReference type="ARBA" id="ARBA00007577"/>
    </source>
</evidence>
<evidence type="ECO:0000259" key="13">
    <source>
        <dbReference type="PROSITE" id="PS50929"/>
    </source>
</evidence>
<evidence type="ECO:0000313" key="14">
    <source>
        <dbReference type="EMBL" id="CAF1159521.1"/>
    </source>
</evidence>
<evidence type="ECO:0000256" key="3">
    <source>
        <dbReference type="ARBA" id="ARBA00022448"/>
    </source>
</evidence>
<dbReference type="Gene3D" id="1.20.1560.10">
    <property type="entry name" value="ABC transporter type 1, transmembrane domain"/>
    <property type="match status" value="1"/>
</dbReference>
<reference evidence="14" key="1">
    <citation type="submission" date="2021-02" db="EMBL/GenBank/DDBJ databases">
        <authorList>
            <person name="Nowell W R."/>
        </authorList>
    </citation>
    <scope>NUCLEOTIDE SEQUENCE</scope>
</reference>
<keyword evidence="9" id="KW-1133">Transmembrane helix</keyword>
<accession>A0A814TCA4</accession>
<sequence>MKLPKQYQTLVGERGIHLSGGEKQRVCLARALVRNPKILLLDEATSALDNTNEKIVQDALDRACKDKICVIQNGSIVEQGTHETLLMNHEGQYYNLIHTNQLSHESDEAESMNEQQQLNNIIIEDKQRLLTSSEEEKMTQLNGQSNEKAYRECDPVKRQHFITISLLMFIKLGAISVVTRFFQVFLFACSGEGLTKRLRTKAFRSILCQEVGWFDKQENNTGALCTRSSGCGKSTVIQLIERFYDVTKGSLILNDCDIRTLNLQWYRSQIGLVSQEPVLFDLSIRENIAYGDHLREVTFDEIVNAAIQANIHNFIQTLPEGYNTNIGAKGAQLSGGEKQRIAIARALIQNPRILLLDEPTSALDYENEKIVQQAIESVQMNRTTIVVAHRLSTVRNADLICVMQNGRIVERGKHVELLKQKGIYYRLYQNS</sequence>
<proteinExistence type="inferred from homology"/>
<evidence type="ECO:0000313" key="16">
    <source>
        <dbReference type="Proteomes" id="UP000663829"/>
    </source>
</evidence>
<evidence type="ECO:0000256" key="11">
    <source>
        <dbReference type="ARBA" id="ARBA00023180"/>
    </source>
</evidence>
<dbReference type="FunFam" id="3.40.50.300:FF:000479">
    <property type="entry name" value="Multidrug resistance protein 1A"/>
    <property type="match status" value="1"/>
</dbReference>
<evidence type="ECO:0000256" key="9">
    <source>
        <dbReference type="ARBA" id="ARBA00022989"/>
    </source>
</evidence>
<dbReference type="InterPro" id="IPR027417">
    <property type="entry name" value="P-loop_NTPase"/>
</dbReference>
<dbReference type="InterPro" id="IPR039421">
    <property type="entry name" value="Type_1_exporter"/>
</dbReference>
<dbReference type="SUPFAM" id="SSF90123">
    <property type="entry name" value="ABC transporter transmembrane region"/>
    <property type="match status" value="1"/>
</dbReference>
<gene>
    <name evidence="14" type="ORF">GPM918_LOCUS21604</name>
    <name evidence="15" type="ORF">SRO942_LOCUS21601</name>
</gene>
<dbReference type="EMBL" id="CAJNOQ010007154">
    <property type="protein sequence ID" value="CAF1159521.1"/>
    <property type="molecule type" value="Genomic_DNA"/>
</dbReference>
<dbReference type="AlphaFoldDB" id="A0A814TCA4"/>
<dbReference type="InterPro" id="IPR003593">
    <property type="entry name" value="AAA+_ATPase"/>
</dbReference>
<evidence type="ECO:0000256" key="6">
    <source>
        <dbReference type="ARBA" id="ARBA00022741"/>
    </source>
</evidence>
<evidence type="ECO:0000313" key="15">
    <source>
        <dbReference type="EMBL" id="CAF3923001.1"/>
    </source>
</evidence>
<evidence type="ECO:0008006" key="17">
    <source>
        <dbReference type="Google" id="ProtNLM"/>
    </source>
</evidence>
<dbReference type="InterPro" id="IPR017871">
    <property type="entry name" value="ABC_transporter-like_CS"/>
</dbReference>
<keyword evidence="3" id="KW-0813">Transport</keyword>
<dbReference type="SUPFAM" id="SSF52540">
    <property type="entry name" value="P-loop containing nucleoside triphosphate hydrolases"/>
    <property type="match status" value="2"/>
</dbReference>
<dbReference type="PROSITE" id="PS50929">
    <property type="entry name" value="ABC_TM1F"/>
    <property type="match status" value="1"/>
</dbReference>